<dbReference type="PRINTS" id="PR00069">
    <property type="entry name" value="ALDKETRDTASE"/>
</dbReference>
<dbReference type="InterPro" id="IPR020471">
    <property type="entry name" value="AKR"/>
</dbReference>
<gene>
    <name evidence="5" type="ORF">SAMN02745215_03124</name>
</gene>
<keyword evidence="6" id="KW-1185">Reference proteome</keyword>
<dbReference type="PROSITE" id="PS00198">
    <property type="entry name" value="4FE4S_FER_1"/>
    <property type="match status" value="1"/>
</dbReference>
<dbReference type="CDD" id="cd19100">
    <property type="entry name" value="AKR_unchar"/>
    <property type="match status" value="1"/>
</dbReference>
<keyword evidence="3" id="KW-0411">Iron-sulfur</keyword>
<accession>A0A1M7U6Y7</accession>
<evidence type="ECO:0000256" key="3">
    <source>
        <dbReference type="ARBA" id="ARBA00023014"/>
    </source>
</evidence>
<organism evidence="5 6">
    <name type="scientific">Desulfitobacterium chlororespirans DSM 11544</name>
    <dbReference type="NCBI Taxonomy" id="1121395"/>
    <lineage>
        <taxon>Bacteria</taxon>
        <taxon>Bacillati</taxon>
        <taxon>Bacillota</taxon>
        <taxon>Clostridia</taxon>
        <taxon>Eubacteriales</taxon>
        <taxon>Desulfitobacteriaceae</taxon>
        <taxon>Desulfitobacterium</taxon>
    </lineage>
</organism>
<dbReference type="GO" id="GO:0046872">
    <property type="term" value="F:metal ion binding"/>
    <property type="evidence" value="ECO:0007669"/>
    <property type="project" value="UniProtKB-KW"/>
</dbReference>
<dbReference type="SUPFAM" id="SSF54862">
    <property type="entry name" value="4Fe-4S ferredoxins"/>
    <property type="match status" value="1"/>
</dbReference>
<keyword evidence="2" id="KW-0408">Iron</keyword>
<feature type="domain" description="4Fe-4S ferredoxin-type" evidence="4">
    <location>
        <begin position="300"/>
        <end position="327"/>
    </location>
</feature>
<dbReference type="Gene3D" id="3.20.20.100">
    <property type="entry name" value="NADP-dependent oxidoreductase domain"/>
    <property type="match status" value="1"/>
</dbReference>
<dbReference type="PROSITE" id="PS51379">
    <property type="entry name" value="4FE4S_FER_2"/>
    <property type="match status" value="2"/>
</dbReference>
<dbReference type="GO" id="GO:0051536">
    <property type="term" value="F:iron-sulfur cluster binding"/>
    <property type="evidence" value="ECO:0007669"/>
    <property type="project" value="UniProtKB-KW"/>
</dbReference>
<proteinExistence type="predicted"/>
<keyword evidence="1" id="KW-0479">Metal-binding</keyword>
<dbReference type="Proteomes" id="UP000184010">
    <property type="component" value="Unassembled WGS sequence"/>
</dbReference>
<dbReference type="EMBL" id="FRDN01000009">
    <property type="protein sequence ID" value="SHN78733.1"/>
    <property type="molecule type" value="Genomic_DNA"/>
</dbReference>
<evidence type="ECO:0000313" key="5">
    <source>
        <dbReference type="EMBL" id="SHN78733.1"/>
    </source>
</evidence>
<dbReference type="InterPro" id="IPR017896">
    <property type="entry name" value="4Fe4S_Fe-S-bd"/>
</dbReference>
<dbReference type="GO" id="GO:0016491">
    <property type="term" value="F:oxidoreductase activity"/>
    <property type="evidence" value="ECO:0007669"/>
    <property type="project" value="InterPro"/>
</dbReference>
<protein>
    <submittedName>
        <fullName evidence="5">Predicted oxidoreductase of the aldo/keto reductase family</fullName>
    </submittedName>
</protein>
<dbReference type="InterPro" id="IPR053135">
    <property type="entry name" value="AKR2_Oxidoreductase"/>
</dbReference>
<dbReference type="Pfam" id="PF12838">
    <property type="entry name" value="Fer4_7"/>
    <property type="match status" value="1"/>
</dbReference>
<dbReference type="InterPro" id="IPR036812">
    <property type="entry name" value="NAD(P)_OxRdtase_dom_sf"/>
</dbReference>
<dbReference type="SUPFAM" id="SSF51430">
    <property type="entry name" value="NAD(P)-linked oxidoreductase"/>
    <property type="match status" value="1"/>
</dbReference>
<dbReference type="PANTHER" id="PTHR43312:SF1">
    <property type="entry name" value="NADP-DEPENDENT OXIDOREDUCTASE DOMAIN-CONTAINING PROTEIN"/>
    <property type="match status" value="1"/>
</dbReference>
<sequence length="327" mass="36150">MREREAMMRQVSLGWHGPLVSEVCFGSLAISPLQGRVSLAEGVNVLRYALEQGIDWIDTAEIYDNYPQIAQALQHYPEVKLVSKSYSVTAQEMSTSIERARRELNRDVIDFFLLHEQESALTLKGHQGAWEELRKAKEDGRVKYIGISTHAVDAVKAGALLPDIDVIHPIINHQGLGIIDGTLAEMLAAIRFASELGIGIYAMKIFGGGHLAAHPQEALDFIRSIPWIQAMALGMSSVEEVDFNLKYLAGQEIPEELRQSVTYRERKLYIADWCQGCGRCCEACPQSALSLEEVAGGGMVQAVVEAEQCVLCGYCGRVCPHFCLKIV</sequence>
<evidence type="ECO:0000256" key="1">
    <source>
        <dbReference type="ARBA" id="ARBA00022723"/>
    </source>
</evidence>
<dbReference type="PANTHER" id="PTHR43312">
    <property type="entry name" value="D-THREO-ALDOSE 1-DEHYDROGENASE"/>
    <property type="match status" value="1"/>
</dbReference>
<reference evidence="6" key="1">
    <citation type="submission" date="2016-12" db="EMBL/GenBank/DDBJ databases">
        <authorList>
            <person name="Varghese N."/>
            <person name="Submissions S."/>
        </authorList>
    </citation>
    <scope>NUCLEOTIDE SEQUENCE [LARGE SCALE GENOMIC DNA]</scope>
    <source>
        <strain evidence="6">DSM 11544</strain>
    </source>
</reference>
<evidence type="ECO:0000259" key="4">
    <source>
        <dbReference type="PROSITE" id="PS51379"/>
    </source>
</evidence>
<dbReference type="InterPro" id="IPR017900">
    <property type="entry name" value="4Fe4S_Fe_S_CS"/>
</dbReference>
<dbReference type="Pfam" id="PF00248">
    <property type="entry name" value="Aldo_ket_red"/>
    <property type="match status" value="1"/>
</dbReference>
<evidence type="ECO:0000313" key="6">
    <source>
        <dbReference type="Proteomes" id="UP000184010"/>
    </source>
</evidence>
<evidence type="ECO:0000256" key="2">
    <source>
        <dbReference type="ARBA" id="ARBA00023004"/>
    </source>
</evidence>
<name>A0A1M7U6Y7_9FIRM</name>
<dbReference type="InterPro" id="IPR023210">
    <property type="entry name" value="NADP_OxRdtase_dom"/>
</dbReference>
<feature type="domain" description="4Fe-4S ferredoxin-type" evidence="4">
    <location>
        <begin position="265"/>
        <end position="294"/>
    </location>
</feature>
<dbReference type="STRING" id="1121395.SAMN02745215_03124"/>
<dbReference type="Gene3D" id="3.30.70.20">
    <property type="match status" value="1"/>
</dbReference>
<dbReference type="AlphaFoldDB" id="A0A1M7U6Y7"/>